<name>A0A6G9ZDQ8_9NOCA</name>
<dbReference type="AlphaFoldDB" id="A0A6G9ZDQ8"/>
<organism evidence="1 2">
    <name type="scientific">Nocardia terpenica</name>
    <dbReference type="NCBI Taxonomy" id="455432"/>
    <lineage>
        <taxon>Bacteria</taxon>
        <taxon>Bacillati</taxon>
        <taxon>Actinomycetota</taxon>
        <taxon>Actinomycetes</taxon>
        <taxon>Mycobacteriales</taxon>
        <taxon>Nocardiaceae</taxon>
        <taxon>Nocardia</taxon>
    </lineage>
</organism>
<proteinExistence type="predicted"/>
<dbReference type="RefSeq" id="WP_167490996.1">
    <property type="nucleotide sequence ID" value="NZ_CP046173.1"/>
</dbReference>
<dbReference type="NCBIfam" id="TIGR01552">
    <property type="entry name" value="phd_fam"/>
    <property type="match status" value="1"/>
</dbReference>
<gene>
    <name evidence="1" type="ORF">F6W96_40800</name>
</gene>
<reference evidence="1 2" key="1">
    <citation type="journal article" date="2019" name="ACS Chem. Biol.">
        <title>Identification and Mobilization of a Cryptic Antibiotic Biosynthesis Gene Locus from a Human-Pathogenic Nocardia Isolate.</title>
        <authorList>
            <person name="Herisse M."/>
            <person name="Ishida K."/>
            <person name="Porter J.L."/>
            <person name="Howden B."/>
            <person name="Hertweck C."/>
            <person name="Stinear T.P."/>
            <person name="Pidot S.J."/>
        </authorList>
    </citation>
    <scope>NUCLEOTIDE SEQUENCE [LARGE SCALE GENOMIC DNA]</scope>
    <source>
        <strain evidence="1 2">AUSMDU00012715</strain>
    </source>
</reference>
<dbReference type="EMBL" id="CP046173">
    <property type="protein sequence ID" value="QIS23678.1"/>
    <property type="molecule type" value="Genomic_DNA"/>
</dbReference>
<dbReference type="Proteomes" id="UP000500953">
    <property type="component" value="Chromosome"/>
</dbReference>
<sequence length="121" mass="13217">MDMESPVVESTTWQTLRSRWSEVINRAALGNVQFELTFRGGAPTAVLMSVARWEAGQKLVPTGEPLDLTAGPAKTDLRRIREWTQADAHVVLTRYGKPEVVFAPVGWVIAVERASQGLAGG</sequence>
<protein>
    <submittedName>
        <fullName evidence="1">Type II toxin-antitoxin system prevent-host-death family antitoxin</fullName>
    </submittedName>
</protein>
<evidence type="ECO:0000313" key="2">
    <source>
        <dbReference type="Proteomes" id="UP000500953"/>
    </source>
</evidence>
<accession>A0A6G9ZDQ8</accession>
<evidence type="ECO:0000313" key="1">
    <source>
        <dbReference type="EMBL" id="QIS23678.1"/>
    </source>
</evidence>